<dbReference type="GO" id="GO:0006412">
    <property type="term" value="P:translation"/>
    <property type="evidence" value="ECO:0007669"/>
    <property type="project" value="UniProtKB-UniRule"/>
</dbReference>
<dbReference type="PROSITE" id="PS00053">
    <property type="entry name" value="RIBOSOMAL_S8"/>
    <property type="match status" value="1"/>
</dbReference>
<accession>A0A2W5TA11</accession>
<gene>
    <name evidence="8" type="primary">rpsH</name>
    <name evidence="10" type="ORF">DI536_21375</name>
</gene>
<evidence type="ECO:0000256" key="7">
    <source>
        <dbReference type="ARBA" id="ARBA00046740"/>
    </source>
</evidence>
<dbReference type="InterPro" id="IPR047863">
    <property type="entry name" value="Ribosomal_uS8_CS"/>
</dbReference>
<dbReference type="EMBL" id="QFQP01000019">
    <property type="protein sequence ID" value="PZR09883.1"/>
    <property type="molecule type" value="Genomic_DNA"/>
</dbReference>
<reference evidence="10 11" key="1">
    <citation type="submission" date="2017-08" db="EMBL/GenBank/DDBJ databases">
        <title>Infants hospitalized years apart are colonized by the same room-sourced microbial strains.</title>
        <authorList>
            <person name="Brooks B."/>
            <person name="Olm M.R."/>
            <person name="Firek B.A."/>
            <person name="Baker R."/>
            <person name="Thomas B.C."/>
            <person name="Morowitz M.J."/>
            <person name="Banfield J.F."/>
        </authorList>
    </citation>
    <scope>NUCLEOTIDE SEQUENCE [LARGE SCALE GENOMIC DNA]</scope>
    <source>
        <strain evidence="10">S2_003_000_R2_14</strain>
    </source>
</reference>
<comment type="subunit">
    <text evidence="7 8">Part of the 30S ribosomal subunit. Contacts proteins S5 and S12.</text>
</comment>
<sequence>MVINDPVGDMLTRIRNAQLVRHDKLTLPSSKLKVEVAKALKSEGFISDFIVHEKAPQNELTLVLKYGPNREPVITGIKRESKPGLRRYVHVREIPRVKGGMGVAILSTSRGVMVDHEARKANVGGELICTVY</sequence>
<dbReference type="Gene3D" id="3.30.1490.10">
    <property type="match status" value="1"/>
</dbReference>
<comment type="function">
    <text evidence="8">One of the primary rRNA binding proteins, it binds directly to 16S rRNA central domain where it helps coordinate assembly of the platform of the 30S subunit.</text>
</comment>
<dbReference type="Gene3D" id="3.30.1370.30">
    <property type="match status" value="1"/>
</dbReference>
<evidence type="ECO:0000256" key="9">
    <source>
        <dbReference type="RuleBase" id="RU003660"/>
    </source>
</evidence>
<dbReference type="PANTHER" id="PTHR11758">
    <property type="entry name" value="40S RIBOSOMAL PROTEIN S15A"/>
    <property type="match status" value="1"/>
</dbReference>
<dbReference type="GO" id="GO:0005840">
    <property type="term" value="C:ribosome"/>
    <property type="evidence" value="ECO:0007669"/>
    <property type="project" value="UniProtKB-KW"/>
</dbReference>
<keyword evidence="4 8" id="KW-0689">Ribosomal protein</keyword>
<dbReference type="Proteomes" id="UP000249061">
    <property type="component" value="Unassembled WGS sequence"/>
</dbReference>
<organism evidence="10 11">
    <name type="scientific">Archangium gephyra</name>
    <dbReference type="NCBI Taxonomy" id="48"/>
    <lineage>
        <taxon>Bacteria</taxon>
        <taxon>Pseudomonadati</taxon>
        <taxon>Myxococcota</taxon>
        <taxon>Myxococcia</taxon>
        <taxon>Myxococcales</taxon>
        <taxon>Cystobacterineae</taxon>
        <taxon>Archangiaceae</taxon>
        <taxon>Archangium</taxon>
    </lineage>
</organism>
<evidence type="ECO:0000313" key="11">
    <source>
        <dbReference type="Proteomes" id="UP000249061"/>
    </source>
</evidence>
<dbReference type="SUPFAM" id="SSF56047">
    <property type="entry name" value="Ribosomal protein S8"/>
    <property type="match status" value="1"/>
</dbReference>
<keyword evidence="3 8" id="KW-0694">RNA-binding</keyword>
<comment type="similarity">
    <text evidence="1 8 9">Belongs to the universal ribosomal protein uS8 family.</text>
</comment>
<evidence type="ECO:0000256" key="4">
    <source>
        <dbReference type="ARBA" id="ARBA00022980"/>
    </source>
</evidence>
<dbReference type="NCBIfam" id="NF001109">
    <property type="entry name" value="PRK00136.1"/>
    <property type="match status" value="1"/>
</dbReference>
<dbReference type="GO" id="GO:0019843">
    <property type="term" value="F:rRNA binding"/>
    <property type="evidence" value="ECO:0007669"/>
    <property type="project" value="UniProtKB-UniRule"/>
</dbReference>
<proteinExistence type="inferred from homology"/>
<dbReference type="HAMAP" id="MF_01302_B">
    <property type="entry name" value="Ribosomal_uS8_B"/>
    <property type="match status" value="1"/>
</dbReference>
<dbReference type="GO" id="GO:0005737">
    <property type="term" value="C:cytoplasm"/>
    <property type="evidence" value="ECO:0007669"/>
    <property type="project" value="UniProtKB-ARBA"/>
</dbReference>
<protein>
    <recommendedName>
        <fullName evidence="6 8">Small ribosomal subunit protein uS8</fullName>
    </recommendedName>
</protein>
<evidence type="ECO:0000256" key="2">
    <source>
        <dbReference type="ARBA" id="ARBA00022730"/>
    </source>
</evidence>
<name>A0A2W5TA11_9BACT</name>
<comment type="caution">
    <text evidence="10">The sequence shown here is derived from an EMBL/GenBank/DDBJ whole genome shotgun (WGS) entry which is preliminary data.</text>
</comment>
<keyword evidence="5 8" id="KW-0687">Ribonucleoprotein</keyword>
<dbReference type="GO" id="GO:0003735">
    <property type="term" value="F:structural constituent of ribosome"/>
    <property type="evidence" value="ECO:0007669"/>
    <property type="project" value="InterPro"/>
</dbReference>
<dbReference type="Pfam" id="PF00410">
    <property type="entry name" value="Ribosomal_S8"/>
    <property type="match status" value="1"/>
</dbReference>
<evidence type="ECO:0000256" key="5">
    <source>
        <dbReference type="ARBA" id="ARBA00023274"/>
    </source>
</evidence>
<dbReference type="FunFam" id="3.30.1370.30:FF:000002">
    <property type="entry name" value="30S ribosomal protein S8"/>
    <property type="match status" value="1"/>
</dbReference>
<evidence type="ECO:0000313" key="10">
    <source>
        <dbReference type="EMBL" id="PZR09883.1"/>
    </source>
</evidence>
<dbReference type="InterPro" id="IPR000630">
    <property type="entry name" value="Ribosomal_uS8"/>
</dbReference>
<dbReference type="AlphaFoldDB" id="A0A2W5TA11"/>
<evidence type="ECO:0000256" key="3">
    <source>
        <dbReference type="ARBA" id="ARBA00022884"/>
    </source>
</evidence>
<dbReference type="FunFam" id="3.30.1490.10:FF:000001">
    <property type="entry name" value="30S ribosomal protein S8"/>
    <property type="match status" value="1"/>
</dbReference>
<keyword evidence="2 8" id="KW-0699">rRNA-binding</keyword>
<evidence type="ECO:0000256" key="8">
    <source>
        <dbReference type="HAMAP-Rule" id="MF_01302"/>
    </source>
</evidence>
<evidence type="ECO:0000256" key="1">
    <source>
        <dbReference type="ARBA" id="ARBA00006471"/>
    </source>
</evidence>
<dbReference type="GO" id="GO:1990904">
    <property type="term" value="C:ribonucleoprotein complex"/>
    <property type="evidence" value="ECO:0007669"/>
    <property type="project" value="UniProtKB-KW"/>
</dbReference>
<evidence type="ECO:0000256" key="6">
    <source>
        <dbReference type="ARBA" id="ARBA00035258"/>
    </source>
</evidence>
<dbReference type="InterPro" id="IPR035987">
    <property type="entry name" value="Ribosomal_uS8_sf"/>
</dbReference>